<organism evidence="8 9">
    <name type="scientific">Chionoecetes opilio</name>
    <name type="common">Atlantic snow crab</name>
    <name type="synonym">Cancer opilio</name>
    <dbReference type="NCBI Taxonomy" id="41210"/>
    <lineage>
        <taxon>Eukaryota</taxon>
        <taxon>Metazoa</taxon>
        <taxon>Ecdysozoa</taxon>
        <taxon>Arthropoda</taxon>
        <taxon>Crustacea</taxon>
        <taxon>Multicrustacea</taxon>
        <taxon>Malacostraca</taxon>
        <taxon>Eumalacostraca</taxon>
        <taxon>Eucarida</taxon>
        <taxon>Decapoda</taxon>
        <taxon>Pleocyemata</taxon>
        <taxon>Brachyura</taxon>
        <taxon>Eubrachyura</taxon>
        <taxon>Majoidea</taxon>
        <taxon>Majidae</taxon>
        <taxon>Chionoecetes</taxon>
    </lineage>
</organism>
<keyword evidence="9" id="KW-1185">Reference proteome</keyword>
<dbReference type="PRINTS" id="PR01035">
    <property type="entry name" value="TCRTETA"/>
</dbReference>
<evidence type="ECO:0000256" key="6">
    <source>
        <dbReference type="SAM" id="Phobius"/>
    </source>
</evidence>
<dbReference type="PANTHER" id="PTHR23504">
    <property type="entry name" value="MAJOR FACILITATOR SUPERFAMILY DOMAIN-CONTAINING PROTEIN 10"/>
    <property type="match status" value="1"/>
</dbReference>
<dbReference type="PROSITE" id="PS50850">
    <property type="entry name" value="MFS"/>
    <property type="match status" value="1"/>
</dbReference>
<dbReference type="EMBL" id="JACEEZ010017205">
    <property type="protein sequence ID" value="KAG0717720.1"/>
    <property type="molecule type" value="Genomic_DNA"/>
</dbReference>
<feature type="transmembrane region" description="Helical" evidence="6">
    <location>
        <begin position="21"/>
        <end position="39"/>
    </location>
</feature>
<evidence type="ECO:0000256" key="4">
    <source>
        <dbReference type="ARBA" id="ARBA00022989"/>
    </source>
</evidence>
<dbReference type="Pfam" id="PF07690">
    <property type="entry name" value="MFS_1"/>
    <property type="match status" value="2"/>
</dbReference>
<evidence type="ECO:0000256" key="5">
    <source>
        <dbReference type="ARBA" id="ARBA00023136"/>
    </source>
</evidence>
<dbReference type="SUPFAM" id="SSF103473">
    <property type="entry name" value="MFS general substrate transporter"/>
    <property type="match status" value="1"/>
</dbReference>
<feature type="transmembrane region" description="Helical" evidence="6">
    <location>
        <begin position="342"/>
        <end position="361"/>
    </location>
</feature>
<protein>
    <submittedName>
        <fullName evidence="8">Major facilitator superfamily domain-containing protein 9</fullName>
    </submittedName>
</protein>
<feature type="domain" description="Major facilitator superfamily (MFS) profile" evidence="7">
    <location>
        <begin position="16"/>
        <end position="405"/>
    </location>
</feature>
<evidence type="ECO:0000259" key="7">
    <source>
        <dbReference type="PROSITE" id="PS50850"/>
    </source>
</evidence>
<keyword evidence="3 6" id="KW-0812">Transmembrane</keyword>
<feature type="transmembrane region" description="Helical" evidence="6">
    <location>
        <begin position="373"/>
        <end position="393"/>
    </location>
</feature>
<sequence length="405" mass="43052">MMHRSGGDRAAAVNNVQRLMYVVAFLDLAGVMMVIPLFVTHLRDMGMSPLMNGAVRSFYGVLQLVSSPLVGRWSDRWGRRPLLLVCLALSAQSYLILGTSTSLWVVIGSRIITGIFKHSTTLCKAVLADVTPPEDRPGVMGRFHMAMGIAIILSPAIGGGCQGGYTLCFVLLPSEMPLHVQTEEAEASKGHPGEKETATRPQNQLISLLKDIDWRVFSDIFLVDFFLTFSSYAFRSNFVLMIDENFGASPTAIGYIISFQGVVGAAAGFFTGRVSQYFGDSQVVLFNSALMQAAALLGLTFTPSIMFTVMLLVPLSISGTLIRTATSTIIIDRSSPSKIGSVTGVAQIIPAIAGMTTPVLAGLVQEAGLRGPGLLASGAAILGAAAAGWAAHFGHSSRQAFTKVT</sequence>
<dbReference type="InterPro" id="IPR020846">
    <property type="entry name" value="MFS_dom"/>
</dbReference>
<evidence type="ECO:0000313" key="8">
    <source>
        <dbReference type="EMBL" id="KAG0717720.1"/>
    </source>
</evidence>
<gene>
    <name evidence="8" type="primary">MFSD9_2</name>
    <name evidence="8" type="ORF">GWK47_053867</name>
</gene>
<evidence type="ECO:0000256" key="1">
    <source>
        <dbReference type="ARBA" id="ARBA00004141"/>
    </source>
</evidence>
<feature type="transmembrane region" description="Helical" evidence="6">
    <location>
        <begin position="82"/>
        <end position="107"/>
    </location>
</feature>
<dbReference type="InterPro" id="IPR011701">
    <property type="entry name" value="MFS"/>
</dbReference>
<comment type="caution">
    <text evidence="8">The sequence shown here is derived from an EMBL/GenBank/DDBJ whole genome shotgun (WGS) entry which is preliminary data.</text>
</comment>
<dbReference type="InterPro" id="IPR036259">
    <property type="entry name" value="MFS_trans_sf"/>
</dbReference>
<evidence type="ECO:0000256" key="2">
    <source>
        <dbReference type="ARBA" id="ARBA00022448"/>
    </source>
</evidence>
<feature type="transmembrane region" description="Helical" evidence="6">
    <location>
        <begin position="214"/>
        <end position="232"/>
    </location>
</feature>
<reference evidence="8" key="1">
    <citation type="submission" date="2020-07" db="EMBL/GenBank/DDBJ databases">
        <title>The High-quality genome of the commercially important snow crab, Chionoecetes opilio.</title>
        <authorList>
            <person name="Jeong J.-H."/>
            <person name="Ryu S."/>
        </authorList>
    </citation>
    <scope>NUCLEOTIDE SEQUENCE</scope>
    <source>
        <strain evidence="8">MADBK_172401_WGS</strain>
        <tissue evidence="8">Digestive gland</tissue>
    </source>
</reference>
<comment type="subcellular location">
    <subcellularLocation>
        <location evidence="1">Membrane</location>
        <topology evidence="1">Multi-pass membrane protein</topology>
    </subcellularLocation>
</comment>
<dbReference type="GO" id="GO:0022857">
    <property type="term" value="F:transmembrane transporter activity"/>
    <property type="evidence" value="ECO:0007669"/>
    <property type="project" value="InterPro"/>
</dbReference>
<feature type="transmembrane region" description="Helical" evidence="6">
    <location>
        <begin position="252"/>
        <end position="271"/>
    </location>
</feature>
<name>A0A8J5CQD1_CHIOP</name>
<dbReference type="Proteomes" id="UP000770661">
    <property type="component" value="Unassembled WGS sequence"/>
</dbReference>
<keyword evidence="4 6" id="KW-1133">Transmembrane helix</keyword>
<dbReference type="PANTHER" id="PTHR23504:SF14">
    <property type="entry name" value="MAJOR FACILITATOR SUPERFAMILY DOMAIN-CONTAINING PROTEIN 9"/>
    <property type="match status" value="1"/>
</dbReference>
<proteinExistence type="predicted"/>
<dbReference type="OrthoDB" id="440553at2759"/>
<evidence type="ECO:0000256" key="3">
    <source>
        <dbReference type="ARBA" id="ARBA00022692"/>
    </source>
</evidence>
<evidence type="ECO:0000313" key="9">
    <source>
        <dbReference type="Proteomes" id="UP000770661"/>
    </source>
</evidence>
<keyword evidence="5 6" id="KW-0472">Membrane</keyword>
<dbReference type="InterPro" id="IPR001958">
    <property type="entry name" value="Tet-R_TetA/multi-R_MdtG-like"/>
</dbReference>
<accession>A0A8J5CQD1</accession>
<dbReference type="Gene3D" id="1.20.1250.20">
    <property type="entry name" value="MFS general substrate transporter like domains"/>
    <property type="match status" value="2"/>
</dbReference>
<dbReference type="AlphaFoldDB" id="A0A8J5CQD1"/>
<dbReference type="GO" id="GO:0016020">
    <property type="term" value="C:membrane"/>
    <property type="evidence" value="ECO:0007669"/>
    <property type="project" value="UniProtKB-SubCell"/>
</dbReference>
<keyword evidence="2" id="KW-0813">Transport</keyword>
<feature type="transmembrane region" description="Helical" evidence="6">
    <location>
        <begin position="145"/>
        <end position="172"/>
    </location>
</feature>